<dbReference type="InterPro" id="IPR002083">
    <property type="entry name" value="MATH/TRAF_dom"/>
</dbReference>
<dbReference type="Pfam" id="PF22486">
    <property type="entry name" value="MATH_2"/>
    <property type="match status" value="1"/>
</dbReference>
<dbReference type="InterPro" id="IPR008974">
    <property type="entry name" value="TRAF-like"/>
</dbReference>
<evidence type="ECO:0000259" key="1">
    <source>
        <dbReference type="PROSITE" id="PS50144"/>
    </source>
</evidence>
<feature type="domain" description="MATH" evidence="1">
    <location>
        <begin position="24"/>
        <end position="140"/>
    </location>
</feature>
<dbReference type="PROSITE" id="PS50144">
    <property type="entry name" value="MATH"/>
    <property type="match status" value="1"/>
</dbReference>
<dbReference type="CDD" id="cd00121">
    <property type="entry name" value="MATH"/>
    <property type="match status" value="1"/>
</dbReference>
<dbReference type="EMBL" id="BTSY01000005">
    <property type="protein sequence ID" value="GMT29911.1"/>
    <property type="molecule type" value="Genomic_DNA"/>
</dbReference>
<organism evidence="2 3">
    <name type="scientific">Pristionchus fissidentatus</name>
    <dbReference type="NCBI Taxonomy" id="1538716"/>
    <lineage>
        <taxon>Eukaryota</taxon>
        <taxon>Metazoa</taxon>
        <taxon>Ecdysozoa</taxon>
        <taxon>Nematoda</taxon>
        <taxon>Chromadorea</taxon>
        <taxon>Rhabditida</taxon>
        <taxon>Rhabditina</taxon>
        <taxon>Diplogasteromorpha</taxon>
        <taxon>Diplogasteroidea</taxon>
        <taxon>Neodiplogasteridae</taxon>
        <taxon>Pristionchus</taxon>
    </lineage>
</organism>
<evidence type="ECO:0000313" key="3">
    <source>
        <dbReference type="Proteomes" id="UP001432322"/>
    </source>
</evidence>
<comment type="caution">
    <text evidence="2">The sequence shown here is derived from an EMBL/GenBank/DDBJ whole genome shotgun (WGS) entry which is preliminary data.</text>
</comment>
<sequence length="182" mass="20626">YNYFQVGRAMDAAQAETTAGASASGIIRWEVEEVSKLASTTVRSPIVEVDGMKWNLGAKKEGGELAIFLALVEKNESLLWSFDVAAEMVIFNRTHENMAIEEKFSFDRTNWGFKFLAWETVMDEEKGFIKDDKLSIEARFSLHNYKGIRKAPLIDFTDSTDSRHDVTLIVEGKKLHVNKSVR</sequence>
<protein>
    <recommendedName>
        <fullName evidence="1">MATH domain-containing protein</fullName>
    </recommendedName>
</protein>
<keyword evidence="3" id="KW-1185">Reference proteome</keyword>
<dbReference type="PANTHER" id="PTHR47022:SF1">
    <property type="entry name" value="BTB AND MATH DOMAIN-CONTAINING PROTEIN 36-RELATED"/>
    <property type="match status" value="1"/>
</dbReference>
<feature type="non-terminal residue" evidence="2">
    <location>
        <position position="182"/>
    </location>
</feature>
<dbReference type="SUPFAM" id="SSF49599">
    <property type="entry name" value="TRAF domain-like"/>
    <property type="match status" value="1"/>
</dbReference>
<name>A0AAV5WCB9_9BILA</name>
<dbReference type="Gene3D" id="2.60.210.10">
    <property type="entry name" value="Apoptosis, Tumor Necrosis Factor Receptor Associated Protein 2, Chain A"/>
    <property type="match status" value="1"/>
</dbReference>
<dbReference type="Proteomes" id="UP001432322">
    <property type="component" value="Unassembled WGS sequence"/>
</dbReference>
<reference evidence="2" key="1">
    <citation type="submission" date="2023-10" db="EMBL/GenBank/DDBJ databases">
        <title>Genome assembly of Pristionchus species.</title>
        <authorList>
            <person name="Yoshida K."/>
            <person name="Sommer R.J."/>
        </authorList>
    </citation>
    <scope>NUCLEOTIDE SEQUENCE</scope>
    <source>
        <strain evidence="2">RS5133</strain>
    </source>
</reference>
<accession>A0AAV5WCB9</accession>
<gene>
    <name evidence="2" type="ORF">PFISCL1PPCAC_21208</name>
</gene>
<feature type="non-terminal residue" evidence="2">
    <location>
        <position position="1"/>
    </location>
</feature>
<evidence type="ECO:0000313" key="2">
    <source>
        <dbReference type="EMBL" id="GMT29911.1"/>
    </source>
</evidence>
<dbReference type="SMART" id="SM00061">
    <property type="entry name" value="MATH"/>
    <property type="match status" value="1"/>
</dbReference>
<dbReference type="PANTHER" id="PTHR47022">
    <property type="entry name" value="BTB AND MATH DOMAIN-CONTAINING PROTEIN 36-RELATED"/>
    <property type="match status" value="1"/>
</dbReference>
<dbReference type="AlphaFoldDB" id="A0AAV5WCB9"/>
<proteinExistence type="predicted"/>